<dbReference type="SUPFAM" id="SSF56219">
    <property type="entry name" value="DNase I-like"/>
    <property type="match status" value="1"/>
</dbReference>
<dbReference type="PROSITE" id="PS50878">
    <property type="entry name" value="RT_POL"/>
    <property type="match status" value="1"/>
</dbReference>
<feature type="non-terminal residue" evidence="3">
    <location>
        <position position="1"/>
    </location>
</feature>
<dbReference type="SUPFAM" id="SSF56672">
    <property type="entry name" value="DNA/RNA polymerases"/>
    <property type="match status" value="1"/>
</dbReference>
<evidence type="ECO:0000259" key="2">
    <source>
        <dbReference type="PROSITE" id="PS50878"/>
    </source>
</evidence>
<name>T1DG92_9DIPT</name>
<evidence type="ECO:0000313" key="3">
    <source>
        <dbReference type="EMBL" id="JAA93081.1"/>
    </source>
</evidence>
<dbReference type="GO" id="GO:0071897">
    <property type="term" value="P:DNA biosynthetic process"/>
    <property type="evidence" value="ECO:0007669"/>
    <property type="project" value="UniProtKB-ARBA"/>
</dbReference>
<proteinExistence type="evidence at transcript level"/>
<keyword evidence="1" id="KW-0175">Coiled coil</keyword>
<dbReference type="InterPro" id="IPR000477">
    <property type="entry name" value="RT_dom"/>
</dbReference>
<dbReference type="PANTHER" id="PTHR33332">
    <property type="entry name" value="REVERSE TRANSCRIPTASE DOMAIN-CONTAINING PROTEIN"/>
    <property type="match status" value="1"/>
</dbReference>
<organism evidence="3">
    <name type="scientific">Psorophora albipes</name>
    <dbReference type="NCBI Taxonomy" id="869069"/>
    <lineage>
        <taxon>Eukaryota</taxon>
        <taxon>Metazoa</taxon>
        <taxon>Ecdysozoa</taxon>
        <taxon>Arthropoda</taxon>
        <taxon>Hexapoda</taxon>
        <taxon>Insecta</taxon>
        <taxon>Pterygota</taxon>
        <taxon>Neoptera</taxon>
        <taxon>Endopterygota</taxon>
        <taxon>Diptera</taxon>
        <taxon>Nematocera</taxon>
        <taxon>Culicoidea</taxon>
        <taxon>Culicidae</taxon>
        <taxon>Culicinae</taxon>
        <taxon>Aedini</taxon>
        <taxon>Psorophora</taxon>
    </lineage>
</organism>
<accession>T1DG92</accession>
<dbReference type="EMBL" id="GALA01001771">
    <property type="protein sequence ID" value="JAA93081.1"/>
    <property type="molecule type" value="mRNA"/>
</dbReference>
<dbReference type="InterPro" id="IPR043502">
    <property type="entry name" value="DNA/RNA_pol_sf"/>
</dbReference>
<reference evidence="3" key="1">
    <citation type="journal article" date="2013" name="BMC Genomics">
        <title>A deep insight into the sialotranscriptome of the mosquito, Psorophora albipes.</title>
        <authorList>
            <person name="Chagas A.C."/>
            <person name="Calvo E."/>
            <person name="Rios-Velasquez C.M."/>
            <person name="Pessoa F.A."/>
            <person name="Medeiros J.F."/>
            <person name="Ribeiro J.M."/>
        </authorList>
    </citation>
    <scope>NUCLEOTIDE SEQUENCE</scope>
</reference>
<sequence length="845" mass="98034">EVIDGNWFLGITVVRGMKTGNYGVLYHSPSSSDQRFVDVLENWLETFLDPSKLNVLAGDFNINWRDLNSNHLKQLAEFYNLRQTVNDYTRISRHSKTLIDHVYSNFDSICSVTAADLKITDHETIVINVLDDLNNSDDFVKLKSWRKYSKQAVSNLVERSVDFPFGTGNLDESAAVLTNALKTCTNQLVEQKFVSLNNTNSWYNLDLLRLKRKRDKLYKKFCRTSSDNNWNKYTTARNKYSQSIKKTRCEYIQRKIDQHQNNSKELWKILKSLLKPSNCKPRSITFDGTLEDSEQVIASKFNDYFVNSVSLINQSIELVDEPDEIKQPINSNCRFEGFHPITYDELKDICFSLGKTAGVDNVNARVIQDCFHVIDHILLDLINESLRTGHVPQVWKESLVVPIQKVAGTILAEEFRPINMLHTLEKILELVVKGQLLEYLNSNSLLIPEQSGYREGHSCETALNLVLSKWKESLERKETIFAVFLDLKRAFETISRPLLLETIKRFGISSTAYKWFESYLSDRSQRTVFNDSVSDPVENNLGVPQGSVLGPLLFIMYINDMRRVLRFCDINLFADDTVLFIAAKDLDEAVTHLNMDLRSLSRWLKYKQLKLNISKTKFMVISRSRVIENVSVEIDNETIDRVREIKYLGVIIDDKLKFNSHIDSVIKKIAKKYGILCRLKNDLTVWSKIQLYKSIISPHLDFCPSILFLANETQISRLQRLQNKIMRLILRCNRYTSSNLMLDALQWLSVKQRIVYLTMVFIFKVVNGLLPRYLCDRIERGSDFHRYNTRNADEVRTPHFLTSASQNSLYFKGINVFNSMPRHIKRATTLTEFKRHCISHVRTVF</sequence>
<dbReference type="InterPro" id="IPR036691">
    <property type="entry name" value="Endo/exonu/phosph_ase_sf"/>
</dbReference>
<protein>
    <submittedName>
        <fullName evidence="3">Putative rte all</fullName>
    </submittedName>
</protein>
<evidence type="ECO:0000256" key="1">
    <source>
        <dbReference type="SAM" id="Coils"/>
    </source>
</evidence>
<feature type="domain" description="Reverse transcriptase" evidence="2">
    <location>
        <begin position="384"/>
        <end position="652"/>
    </location>
</feature>
<dbReference type="Pfam" id="PF00078">
    <property type="entry name" value="RVT_1"/>
    <property type="match status" value="1"/>
</dbReference>
<dbReference type="CDD" id="cd01650">
    <property type="entry name" value="RT_nLTR_like"/>
    <property type="match status" value="1"/>
</dbReference>
<dbReference type="AlphaFoldDB" id="T1DG92"/>
<feature type="coiled-coil region" evidence="1">
    <location>
        <begin position="711"/>
        <end position="738"/>
    </location>
</feature>